<dbReference type="OrthoDB" id="9801445at2"/>
<dbReference type="GO" id="GO:0009231">
    <property type="term" value="P:riboflavin biosynthetic process"/>
    <property type="evidence" value="ECO:0007669"/>
    <property type="project" value="TreeGrafter"/>
</dbReference>
<dbReference type="EMBL" id="BJYF01000020">
    <property type="protein sequence ID" value="GEN60692.1"/>
    <property type="molecule type" value="Genomic_DNA"/>
</dbReference>
<dbReference type="STRING" id="1120919.GCA_000429165_02681"/>
<keyword evidence="3" id="KW-0378">Hydrolase</keyword>
<organism evidence="7 8">
    <name type="scientific">Acetobacter nitrogenifigens DSM 23921 = NBRC 105050</name>
    <dbReference type="NCBI Taxonomy" id="1120919"/>
    <lineage>
        <taxon>Bacteria</taxon>
        <taxon>Pseudomonadati</taxon>
        <taxon>Pseudomonadota</taxon>
        <taxon>Alphaproteobacteria</taxon>
        <taxon>Acetobacterales</taxon>
        <taxon>Acetobacteraceae</taxon>
        <taxon>Acetobacter</taxon>
    </lineage>
</organism>
<dbReference type="RefSeq" id="WP_051292301.1">
    <property type="nucleotide sequence ID" value="NZ_AUBI01000011.1"/>
</dbReference>
<dbReference type="PANTHER" id="PTHR35005:SF1">
    <property type="entry name" value="2-AMINO-5-FORMYLAMINO-6-RIBOSYLAMINOPYRIMIDIN-4(3H)-ONE 5'-MONOPHOSPHATE DEFORMYLASE"/>
    <property type="match status" value="1"/>
</dbReference>
<proteinExistence type="inferred from homology"/>
<name>A0A511XCM9_9PROT</name>
<keyword evidence="4" id="KW-0862">Zinc</keyword>
<evidence type="ECO:0000256" key="2">
    <source>
        <dbReference type="ARBA" id="ARBA00022723"/>
    </source>
</evidence>
<dbReference type="GO" id="GO:0016811">
    <property type="term" value="F:hydrolase activity, acting on carbon-nitrogen (but not peptide) bonds, in linear amides"/>
    <property type="evidence" value="ECO:0007669"/>
    <property type="project" value="TreeGrafter"/>
</dbReference>
<comment type="cofactor">
    <cofactor evidence="1">
        <name>Zn(2+)</name>
        <dbReference type="ChEBI" id="CHEBI:29105"/>
    </cofactor>
</comment>
<reference evidence="7 8" key="1">
    <citation type="submission" date="2019-07" db="EMBL/GenBank/DDBJ databases">
        <title>Whole genome shotgun sequence of Acetobacter nitrogenifigens NBRC 105050.</title>
        <authorList>
            <person name="Hosoyama A."/>
            <person name="Uohara A."/>
            <person name="Ohji S."/>
            <person name="Ichikawa N."/>
        </authorList>
    </citation>
    <scope>NUCLEOTIDE SEQUENCE [LARGE SCALE GENOMIC DNA]</scope>
    <source>
        <strain evidence="7 8">NBRC 105050</strain>
    </source>
</reference>
<keyword evidence="6" id="KW-0732">Signal</keyword>
<dbReference type="Pfam" id="PF02633">
    <property type="entry name" value="Creatininase"/>
    <property type="match status" value="1"/>
</dbReference>
<dbReference type="AlphaFoldDB" id="A0A511XCM9"/>
<comment type="similarity">
    <text evidence="5">Belongs to the creatininase superfamily.</text>
</comment>
<keyword evidence="2" id="KW-0479">Metal-binding</keyword>
<evidence type="ECO:0000256" key="6">
    <source>
        <dbReference type="SAM" id="SignalP"/>
    </source>
</evidence>
<evidence type="ECO:0000256" key="3">
    <source>
        <dbReference type="ARBA" id="ARBA00022801"/>
    </source>
</evidence>
<gene>
    <name evidence="7" type="ORF">ANI02nite_25760</name>
</gene>
<dbReference type="Gene3D" id="3.40.50.10310">
    <property type="entry name" value="Creatininase"/>
    <property type="match status" value="1"/>
</dbReference>
<evidence type="ECO:0000313" key="7">
    <source>
        <dbReference type="EMBL" id="GEN60692.1"/>
    </source>
</evidence>
<dbReference type="Proteomes" id="UP000321635">
    <property type="component" value="Unassembled WGS sequence"/>
</dbReference>
<sequence>MKHSIHNRLGRLALALLASASLASFATGVARAAPQVELQRLTWPEIRDAVRAGYDTIIIPVGGTEQSGPYIAVGKHNVRAEALADRIARSLGNALVAPVIAYVPEGGLSPRTSHMRFPGTITVSPAVFEGLLRSAADSFRVQGFHTVAFIADHGGYVSQLREVATSLDKAWSGSGAHTLYVASYYNVVGGAYADALRARGLGDDVGKHAELSDTSLMLAVDPSMVREQALRSAPKPTTADGVYGGDPRPATAELGKIGVDMQVNEAVAEIRKAQGR</sequence>
<accession>A0A511XCM9</accession>
<evidence type="ECO:0000256" key="4">
    <source>
        <dbReference type="ARBA" id="ARBA00022833"/>
    </source>
</evidence>
<protein>
    <submittedName>
        <fullName evidence="7">Amidase</fullName>
    </submittedName>
</protein>
<evidence type="ECO:0000256" key="5">
    <source>
        <dbReference type="ARBA" id="ARBA00024029"/>
    </source>
</evidence>
<dbReference type="InterPro" id="IPR003785">
    <property type="entry name" value="Creatininase/forma_Hydrolase"/>
</dbReference>
<keyword evidence="8" id="KW-1185">Reference proteome</keyword>
<dbReference type="InterPro" id="IPR024087">
    <property type="entry name" value="Creatininase-like_sf"/>
</dbReference>
<feature type="chain" id="PRO_5021849320" evidence="6">
    <location>
        <begin position="27"/>
        <end position="276"/>
    </location>
</feature>
<comment type="caution">
    <text evidence="7">The sequence shown here is derived from an EMBL/GenBank/DDBJ whole genome shotgun (WGS) entry which is preliminary data.</text>
</comment>
<evidence type="ECO:0000313" key="8">
    <source>
        <dbReference type="Proteomes" id="UP000321635"/>
    </source>
</evidence>
<dbReference type="SUPFAM" id="SSF102215">
    <property type="entry name" value="Creatininase"/>
    <property type="match status" value="1"/>
</dbReference>
<dbReference type="PANTHER" id="PTHR35005">
    <property type="entry name" value="3-DEHYDRO-SCYLLO-INOSOSE HYDROLASE"/>
    <property type="match status" value="1"/>
</dbReference>
<feature type="signal peptide" evidence="6">
    <location>
        <begin position="1"/>
        <end position="26"/>
    </location>
</feature>
<dbReference type="GO" id="GO:0046872">
    <property type="term" value="F:metal ion binding"/>
    <property type="evidence" value="ECO:0007669"/>
    <property type="project" value="UniProtKB-KW"/>
</dbReference>
<evidence type="ECO:0000256" key="1">
    <source>
        <dbReference type="ARBA" id="ARBA00001947"/>
    </source>
</evidence>